<keyword evidence="1" id="KW-0812">Transmembrane</keyword>
<dbReference type="Proteomes" id="UP000505210">
    <property type="component" value="Chromosome"/>
</dbReference>
<keyword evidence="1" id="KW-0472">Membrane</keyword>
<dbReference type="EMBL" id="CP053661">
    <property type="protein sequence ID" value="QKD84931.1"/>
    <property type="molecule type" value="Genomic_DNA"/>
</dbReference>
<keyword evidence="1" id="KW-1133">Transmembrane helix</keyword>
<feature type="transmembrane region" description="Helical" evidence="1">
    <location>
        <begin position="84"/>
        <end position="105"/>
    </location>
</feature>
<sequence length="160" mass="18403">MEFYSQDEVQHILQVAIARQAQSSGTVEHLTRAQLLEIAEELGISPGELHEAEIEWRAQSGEMQERQAFDQARKGRFQRRVTRYLIVNGFLAGCALLASGGASIMGVPYIALFWGMFLALDGWNTYGLTGDRYEDAFRRWQHRHRLKRSVHSLLTRWLKP</sequence>
<dbReference type="Pfam" id="PF13239">
    <property type="entry name" value="2TM"/>
    <property type="match status" value="1"/>
</dbReference>
<evidence type="ECO:0000313" key="4">
    <source>
        <dbReference type="Proteomes" id="UP000505210"/>
    </source>
</evidence>
<dbReference type="KEGG" id="theu:HPC62_12325"/>
<dbReference type="InterPro" id="IPR025698">
    <property type="entry name" value="2TM_dom"/>
</dbReference>
<feature type="domain" description="2TM" evidence="2">
    <location>
        <begin position="65"/>
        <end position="147"/>
    </location>
</feature>
<proteinExistence type="predicted"/>
<evidence type="ECO:0000313" key="3">
    <source>
        <dbReference type="EMBL" id="QKD84931.1"/>
    </source>
</evidence>
<accession>A0A6M8BMJ0</accession>
<protein>
    <submittedName>
        <fullName evidence="3">Pr2TM family membrane protein</fullName>
    </submittedName>
</protein>
<evidence type="ECO:0000256" key="1">
    <source>
        <dbReference type="SAM" id="Phobius"/>
    </source>
</evidence>
<dbReference type="AlphaFoldDB" id="A0A6M8BMJ0"/>
<name>A0A6M8BMJ0_9CYAN</name>
<reference evidence="3 4" key="1">
    <citation type="submission" date="2020-05" db="EMBL/GenBank/DDBJ databases">
        <title>Complete genome sequence of of a novel Thermoleptolyngbya strain isolated from hot springs of Ganzi, Sichuan China.</title>
        <authorList>
            <person name="Tang J."/>
            <person name="Daroch M."/>
            <person name="Li L."/>
            <person name="Waleron K."/>
            <person name="Waleron M."/>
            <person name="Waleron M."/>
        </authorList>
    </citation>
    <scope>NUCLEOTIDE SEQUENCE [LARGE SCALE GENOMIC DNA]</scope>
    <source>
        <strain evidence="3 4">PKUAC-SCTA183</strain>
    </source>
</reference>
<gene>
    <name evidence="3" type="ORF">HPC62_12325</name>
</gene>
<evidence type="ECO:0000259" key="2">
    <source>
        <dbReference type="Pfam" id="PF13239"/>
    </source>
</evidence>
<organism evidence="3 4">
    <name type="scientific">Thermoleptolyngbya sichuanensis A183</name>
    <dbReference type="NCBI Taxonomy" id="2737172"/>
    <lineage>
        <taxon>Bacteria</taxon>
        <taxon>Bacillati</taxon>
        <taxon>Cyanobacteriota</taxon>
        <taxon>Cyanophyceae</taxon>
        <taxon>Oculatellales</taxon>
        <taxon>Oculatellaceae</taxon>
        <taxon>Thermoleptolyngbya</taxon>
        <taxon>Thermoleptolyngbya sichuanensis</taxon>
    </lineage>
</organism>
<keyword evidence="4" id="KW-1185">Reference proteome</keyword>